<dbReference type="Proteomes" id="UP001465976">
    <property type="component" value="Unassembled WGS sequence"/>
</dbReference>
<comment type="caution">
    <text evidence="1">The sequence shown here is derived from an EMBL/GenBank/DDBJ whole genome shotgun (WGS) entry which is preliminary data.</text>
</comment>
<accession>A0ABR3ENH2</accession>
<evidence type="ECO:0000313" key="2">
    <source>
        <dbReference type="Proteomes" id="UP001465976"/>
    </source>
</evidence>
<evidence type="ECO:0000313" key="1">
    <source>
        <dbReference type="EMBL" id="KAL0564411.1"/>
    </source>
</evidence>
<proteinExistence type="predicted"/>
<protein>
    <submittedName>
        <fullName evidence="1">Uncharacterized protein</fullName>
    </submittedName>
</protein>
<sequence length="125" mass="13947">MEVARIFPTISHGNQQYWHVDICTGCFEIALALASDLESAEDPADRLAVVLNVLDSSLIPRCGPEPDLLPFYGAVLDTAKDLTWLVKNRVSEYHRNKSLSWLESFPAEYAKETSQLKIALLALLT</sequence>
<gene>
    <name evidence="1" type="ORF">V5O48_017637</name>
</gene>
<dbReference type="EMBL" id="JBAHYK010002799">
    <property type="protein sequence ID" value="KAL0564411.1"/>
    <property type="molecule type" value="Genomic_DNA"/>
</dbReference>
<reference evidence="1 2" key="1">
    <citation type="submission" date="2024-02" db="EMBL/GenBank/DDBJ databases">
        <title>A draft genome for the cacao thread blight pathogen Marasmius crinis-equi.</title>
        <authorList>
            <person name="Cohen S.P."/>
            <person name="Baruah I.K."/>
            <person name="Amoako-Attah I."/>
            <person name="Bukari Y."/>
            <person name="Meinhardt L.W."/>
            <person name="Bailey B.A."/>
        </authorList>
    </citation>
    <scope>NUCLEOTIDE SEQUENCE [LARGE SCALE GENOMIC DNA]</scope>
    <source>
        <strain evidence="1 2">GH-76</strain>
    </source>
</reference>
<organism evidence="1 2">
    <name type="scientific">Marasmius crinis-equi</name>
    <dbReference type="NCBI Taxonomy" id="585013"/>
    <lineage>
        <taxon>Eukaryota</taxon>
        <taxon>Fungi</taxon>
        <taxon>Dikarya</taxon>
        <taxon>Basidiomycota</taxon>
        <taxon>Agaricomycotina</taxon>
        <taxon>Agaricomycetes</taxon>
        <taxon>Agaricomycetidae</taxon>
        <taxon>Agaricales</taxon>
        <taxon>Marasmiineae</taxon>
        <taxon>Marasmiaceae</taxon>
        <taxon>Marasmius</taxon>
    </lineage>
</organism>
<name>A0ABR3ENH2_9AGAR</name>
<keyword evidence="2" id="KW-1185">Reference proteome</keyword>